<dbReference type="Proteomes" id="UP001497482">
    <property type="component" value="Chromosome 10"/>
</dbReference>
<dbReference type="AlphaFoldDB" id="A0AAV2J4F7"/>
<keyword evidence="2" id="KW-1185">Reference proteome</keyword>
<dbReference type="EMBL" id="OZ035832">
    <property type="protein sequence ID" value="CAL1571406.1"/>
    <property type="molecule type" value="Genomic_DNA"/>
</dbReference>
<gene>
    <name evidence="1" type="ORF">KC01_LOCUS3523</name>
</gene>
<proteinExistence type="predicted"/>
<organism evidence="1 2">
    <name type="scientific">Knipowitschia caucasica</name>
    <name type="common">Caucasian dwarf goby</name>
    <name type="synonym">Pomatoschistus caucasicus</name>
    <dbReference type="NCBI Taxonomy" id="637954"/>
    <lineage>
        <taxon>Eukaryota</taxon>
        <taxon>Metazoa</taxon>
        <taxon>Chordata</taxon>
        <taxon>Craniata</taxon>
        <taxon>Vertebrata</taxon>
        <taxon>Euteleostomi</taxon>
        <taxon>Actinopterygii</taxon>
        <taxon>Neopterygii</taxon>
        <taxon>Teleostei</taxon>
        <taxon>Neoteleostei</taxon>
        <taxon>Acanthomorphata</taxon>
        <taxon>Gobiaria</taxon>
        <taxon>Gobiiformes</taxon>
        <taxon>Gobioidei</taxon>
        <taxon>Gobiidae</taxon>
        <taxon>Gobiinae</taxon>
        <taxon>Knipowitschia</taxon>
    </lineage>
</organism>
<evidence type="ECO:0000313" key="2">
    <source>
        <dbReference type="Proteomes" id="UP001497482"/>
    </source>
</evidence>
<accession>A0AAV2J4F7</accession>
<name>A0AAV2J4F7_KNICA</name>
<sequence length="147" mass="16158">MGEPALVRCDDKTRTGCWCKNATRTHEWSPGERRLLPRGARARVQGPECGGGSGGSKVHRNSRIRNEESIKETALLFLRPWDAWTGLAAVYCARGGSDEAFWMNMMLQFIQEAVRGRKGESGGGEFILPALIQTGHPSATSERTQPS</sequence>
<evidence type="ECO:0000313" key="1">
    <source>
        <dbReference type="EMBL" id="CAL1571406.1"/>
    </source>
</evidence>
<reference evidence="1 2" key="1">
    <citation type="submission" date="2024-04" db="EMBL/GenBank/DDBJ databases">
        <authorList>
            <person name="Waldvogel A.-M."/>
            <person name="Schoenle A."/>
        </authorList>
    </citation>
    <scope>NUCLEOTIDE SEQUENCE [LARGE SCALE GENOMIC DNA]</scope>
</reference>
<protein>
    <submittedName>
        <fullName evidence="1">Uncharacterized protein</fullName>
    </submittedName>
</protein>